<dbReference type="Pfam" id="PF00067">
    <property type="entry name" value="p450"/>
    <property type="match status" value="1"/>
</dbReference>
<dbReference type="Proteomes" id="UP000476332">
    <property type="component" value="Unassembled WGS sequence"/>
</dbReference>
<dbReference type="InterPro" id="IPR036396">
    <property type="entry name" value="Cyt_P450_sf"/>
</dbReference>
<dbReference type="PANTHER" id="PTHR24305">
    <property type="entry name" value="CYTOCHROME P450"/>
    <property type="match status" value="1"/>
</dbReference>
<comment type="caution">
    <text evidence="2">The sequence shown here is derived from an EMBL/GenBank/DDBJ whole genome shotgun (WGS) entry which is preliminary data.</text>
</comment>
<dbReference type="Gene3D" id="1.10.630.10">
    <property type="entry name" value="Cytochrome P450"/>
    <property type="match status" value="1"/>
</dbReference>
<sequence length="442" mass="48396">MTDRPSLPSITAAESAGFLANVGLPTLAKGVIIRRPSMVGLASRMGLDARAVRFMQSLRDRHGSGPVLIRNPVRTQAVLLSAQHVRRVLEGSPDPFSPASSEKRAALSHFEPHSSLVTEGPERQERRRFNDTVLASKCPIHPMAPAFTAIVEEEVAALLRVADPLGELSWDIFFESWMRIVRRVFLGDGAAGDTELTAMINRLRGRANWAFAVPENASLREAFHRRLQSHLDRGDAGSLASLAGGASAGENGSYPSHQVAQWLFAADPAGMSIFRTLALLAVHHDKLDLARAEIEAVPDAGERSYLRAAVVETLRLYPTTPMILRQSTRVTEWEEGILPAGAGILIYTPFFHRDPARLPEAHRFCPEMWLERDPGDMAPLVPFSAGPGVCPARHLVPLLGSAVMAALLRKRQIRLLRSQDIDPHKPLPGTLDNYSMVFGITP</sequence>
<gene>
    <name evidence="2" type="ORF">GTW51_14730</name>
</gene>
<dbReference type="GO" id="GO:0004497">
    <property type="term" value="F:monooxygenase activity"/>
    <property type="evidence" value="ECO:0007669"/>
    <property type="project" value="InterPro"/>
</dbReference>
<dbReference type="RefSeq" id="WP_163044777.1">
    <property type="nucleotide sequence ID" value="NZ_JAAAMJ010000011.1"/>
</dbReference>
<organism evidence="2 3">
    <name type="scientific">Aurantimonas aggregata</name>
    <dbReference type="NCBI Taxonomy" id="2047720"/>
    <lineage>
        <taxon>Bacteria</taxon>
        <taxon>Pseudomonadati</taxon>
        <taxon>Pseudomonadota</taxon>
        <taxon>Alphaproteobacteria</taxon>
        <taxon>Hyphomicrobiales</taxon>
        <taxon>Aurantimonadaceae</taxon>
        <taxon>Aurantimonas</taxon>
    </lineage>
</organism>
<dbReference type="SUPFAM" id="SSF48264">
    <property type="entry name" value="Cytochrome P450"/>
    <property type="match status" value="1"/>
</dbReference>
<name>A0A6L9MJE7_9HYPH</name>
<protein>
    <submittedName>
        <fullName evidence="2">Cytochrome P450</fullName>
    </submittedName>
</protein>
<dbReference type="GO" id="GO:0020037">
    <property type="term" value="F:heme binding"/>
    <property type="evidence" value="ECO:0007669"/>
    <property type="project" value="InterPro"/>
</dbReference>
<dbReference type="EMBL" id="JAAAMJ010000011">
    <property type="protein sequence ID" value="NDV87959.1"/>
    <property type="molecule type" value="Genomic_DNA"/>
</dbReference>
<dbReference type="PANTHER" id="PTHR24305:SF166">
    <property type="entry name" value="CYTOCHROME P450 12A4, MITOCHONDRIAL-RELATED"/>
    <property type="match status" value="1"/>
</dbReference>
<comment type="similarity">
    <text evidence="1">Belongs to the cytochrome P450 family.</text>
</comment>
<keyword evidence="3" id="KW-1185">Reference proteome</keyword>
<accession>A0A6L9MJE7</accession>
<evidence type="ECO:0000313" key="3">
    <source>
        <dbReference type="Proteomes" id="UP000476332"/>
    </source>
</evidence>
<evidence type="ECO:0000313" key="2">
    <source>
        <dbReference type="EMBL" id="NDV87959.1"/>
    </source>
</evidence>
<dbReference type="InterPro" id="IPR050121">
    <property type="entry name" value="Cytochrome_P450_monoxygenase"/>
</dbReference>
<dbReference type="GO" id="GO:0005506">
    <property type="term" value="F:iron ion binding"/>
    <property type="evidence" value="ECO:0007669"/>
    <property type="project" value="InterPro"/>
</dbReference>
<dbReference type="AlphaFoldDB" id="A0A6L9MJE7"/>
<dbReference type="InterPro" id="IPR001128">
    <property type="entry name" value="Cyt_P450"/>
</dbReference>
<reference evidence="2 3" key="1">
    <citation type="submission" date="2020-01" db="EMBL/GenBank/DDBJ databases">
        <title>Genomes of bacteria type strains.</title>
        <authorList>
            <person name="Chen J."/>
            <person name="Zhu S."/>
            <person name="Chen J."/>
        </authorList>
    </citation>
    <scope>NUCLEOTIDE SEQUENCE [LARGE SCALE GENOMIC DNA]</scope>
    <source>
        <strain evidence="2 3">KCTC 52919</strain>
    </source>
</reference>
<evidence type="ECO:0000256" key="1">
    <source>
        <dbReference type="ARBA" id="ARBA00010617"/>
    </source>
</evidence>
<dbReference type="GO" id="GO:0016705">
    <property type="term" value="F:oxidoreductase activity, acting on paired donors, with incorporation or reduction of molecular oxygen"/>
    <property type="evidence" value="ECO:0007669"/>
    <property type="project" value="InterPro"/>
</dbReference>
<proteinExistence type="inferred from homology"/>